<dbReference type="InterPro" id="IPR017895">
    <property type="entry name" value="HTH_IS408/IS1162_type"/>
</dbReference>
<sequence>MAYPTLTMRKIREVLRLHFDCGFRQREIARAVGASPTTVGQYVRRMERAGLSWAVSATLSDDELEARLYPPPPQVEGKRPVKARERAG</sequence>
<dbReference type="InterPro" id="IPR036388">
    <property type="entry name" value="WH-like_DNA-bd_sf"/>
</dbReference>
<protein>
    <submittedName>
        <fullName evidence="3">Winged helix-turn-helix transcriptional regulator</fullName>
    </submittedName>
</protein>
<keyword evidence="4" id="KW-1185">Reference proteome</keyword>
<proteinExistence type="predicted"/>
<dbReference type="Pfam" id="PF13412">
    <property type="entry name" value="HTH_24"/>
    <property type="match status" value="1"/>
</dbReference>
<reference evidence="3 4" key="1">
    <citation type="submission" date="2024-01" db="EMBL/GenBank/DDBJ databases">
        <title>The diversity of rhizobia nodulating Mimosa spp. in eleven states of Brazil covering several biomes is determined by host plant, location, and edaphic factors.</title>
        <authorList>
            <person name="Rouws L."/>
            <person name="Barauna A."/>
            <person name="Beukes C."/>
            <person name="De Faria S.M."/>
            <person name="Gross E."/>
            <person name="Dos Reis Junior F.B."/>
            <person name="Simon M."/>
            <person name="Maluk M."/>
            <person name="Odee D.W."/>
            <person name="Kenicer G."/>
            <person name="Young J.P.W."/>
            <person name="Reis V.M."/>
            <person name="Zilli J."/>
            <person name="James E.K."/>
        </authorList>
    </citation>
    <scope>NUCLEOTIDE SEQUENCE [LARGE SCALE GENOMIC DNA]</scope>
    <source>
        <strain evidence="3 4">JPY77</strain>
    </source>
</reference>
<feature type="region of interest" description="Disordered" evidence="1">
    <location>
        <begin position="65"/>
        <end position="88"/>
    </location>
</feature>
<dbReference type="Proteomes" id="UP001494588">
    <property type="component" value="Unassembled WGS sequence"/>
</dbReference>
<evidence type="ECO:0000259" key="2">
    <source>
        <dbReference type="PROSITE" id="PS50532"/>
    </source>
</evidence>
<comment type="caution">
    <text evidence="3">The sequence shown here is derived from an EMBL/GenBank/DDBJ whole genome shotgun (WGS) entry which is preliminary data.</text>
</comment>
<organism evidence="3 4">
    <name type="scientific">Paraburkholderia sabiae</name>
    <dbReference type="NCBI Taxonomy" id="273251"/>
    <lineage>
        <taxon>Bacteria</taxon>
        <taxon>Pseudomonadati</taxon>
        <taxon>Pseudomonadota</taxon>
        <taxon>Betaproteobacteria</taxon>
        <taxon>Burkholderiales</taxon>
        <taxon>Burkholderiaceae</taxon>
        <taxon>Paraburkholderia</taxon>
    </lineage>
</organism>
<evidence type="ECO:0000313" key="3">
    <source>
        <dbReference type="EMBL" id="MEM5292554.1"/>
    </source>
</evidence>
<evidence type="ECO:0000313" key="4">
    <source>
        <dbReference type="Proteomes" id="UP001494588"/>
    </source>
</evidence>
<accession>A0ABU9QT29</accession>
<dbReference type="PROSITE" id="PS50532">
    <property type="entry name" value="HTH_IS408"/>
    <property type="match status" value="1"/>
</dbReference>
<feature type="domain" description="HTH IS408-type" evidence="2">
    <location>
        <begin position="11"/>
        <end position="88"/>
    </location>
</feature>
<dbReference type="EMBL" id="JAZHGC010000113">
    <property type="protein sequence ID" value="MEM5292554.1"/>
    <property type="molecule type" value="Genomic_DNA"/>
</dbReference>
<dbReference type="RefSeq" id="WP_233472240.1">
    <property type="nucleotide sequence ID" value="NZ_CAJHCS010000086.1"/>
</dbReference>
<gene>
    <name evidence="3" type="ORF">V4C55_43820</name>
</gene>
<evidence type="ECO:0000256" key="1">
    <source>
        <dbReference type="SAM" id="MobiDB-lite"/>
    </source>
</evidence>
<name>A0ABU9QT29_9BURK</name>
<feature type="compositionally biased region" description="Basic and acidic residues" evidence="1">
    <location>
        <begin position="76"/>
        <end position="88"/>
    </location>
</feature>
<dbReference type="Gene3D" id="1.10.10.10">
    <property type="entry name" value="Winged helix-like DNA-binding domain superfamily/Winged helix DNA-binding domain"/>
    <property type="match status" value="1"/>
</dbReference>